<dbReference type="SUPFAM" id="SSF52540">
    <property type="entry name" value="P-loop containing nucleoside triphosphate hydrolases"/>
    <property type="match status" value="1"/>
</dbReference>
<dbReference type="InterPro" id="IPR027417">
    <property type="entry name" value="P-loop_NTPase"/>
</dbReference>
<dbReference type="GO" id="GO:0005524">
    <property type="term" value="F:ATP binding"/>
    <property type="evidence" value="ECO:0007669"/>
    <property type="project" value="UniProtKB-KW"/>
</dbReference>
<keyword evidence="7" id="KW-1185">Reference proteome</keyword>
<reference evidence="6 7" key="1">
    <citation type="submission" date="2023-07" db="EMBL/GenBank/DDBJ databases">
        <title>Genomic Encyclopedia of Type Strains, Phase IV (KMG-IV): sequencing the most valuable type-strain genomes for metagenomic binning, comparative biology and taxonomic classification.</title>
        <authorList>
            <person name="Goeker M."/>
        </authorList>
    </citation>
    <scope>NUCLEOTIDE SEQUENCE [LARGE SCALE GENOMIC DNA]</scope>
    <source>
        <strain evidence="6 7">DSM 20694</strain>
    </source>
</reference>
<evidence type="ECO:0000256" key="1">
    <source>
        <dbReference type="ARBA" id="ARBA00005417"/>
    </source>
</evidence>
<dbReference type="EMBL" id="JAUSUF010000004">
    <property type="protein sequence ID" value="MDQ0149653.1"/>
    <property type="molecule type" value="Genomic_DNA"/>
</dbReference>
<dbReference type="Pfam" id="PF00005">
    <property type="entry name" value="ABC_tran"/>
    <property type="match status" value="1"/>
</dbReference>
<organism evidence="6 7">
    <name type="scientific">Eubacterium multiforme</name>
    <dbReference type="NCBI Taxonomy" id="83339"/>
    <lineage>
        <taxon>Bacteria</taxon>
        <taxon>Bacillati</taxon>
        <taxon>Bacillota</taxon>
        <taxon>Clostridia</taxon>
        <taxon>Eubacteriales</taxon>
        <taxon>Eubacteriaceae</taxon>
        <taxon>Eubacterium</taxon>
    </lineage>
</organism>
<dbReference type="InterPro" id="IPR003593">
    <property type="entry name" value="AAA+_ATPase"/>
</dbReference>
<dbReference type="Gene3D" id="3.40.50.300">
    <property type="entry name" value="P-loop containing nucleotide triphosphate hydrolases"/>
    <property type="match status" value="1"/>
</dbReference>
<name>A0ABT9UTI7_9FIRM</name>
<accession>A0ABT9UTI7</accession>
<dbReference type="SMART" id="SM00382">
    <property type="entry name" value="AAA"/>
    <property type="match status" value="1"/>
</dbReference>
<evidence type="ECO:0000313" key="7">
    <source>
        <dbReference type="Proteomes" id="UP001228504"/>
    </source>
</evidence>
<dbReference type="PANTHER" id="PTHR43335">
    <property type="entry name" value="ABC TRANSPORTER, ATP-BINDING PROTEIN"/>
    <property type="match status" value="1"/>
</dbReference>
<evidence type="ECO:0000256" key="2">
    <source>
        <dbReference type="ARBA" id="ARBA00022448"/>
    </source>
</evidence>
<dbReference type="InterPro" id="IPR003439">
    <property type="entry name" value="ABC_transporter-like_ATP-bd"/>
</dbReference>
<dbReference type="PANTHER" id="PTHR43335:SF8">
    <property type="entry name" value="ABC TRANSPORTER, ATP-BINDING PROTEIN"/>
    <property type="match status" value="1"/>
</dbReference>
<keyword evidence="3" id="KW-0547">Nucleotide-binding</keyword>
<evidence type="ECO:0000256" key="3">
    <source>
        <dbReference type="ARBA" id="ARBA00022741"/>
    </source>
</evidence>
<proteinExistence type="inferred from homology"/>
<keyword evidence="2" id="KW-0813">Transport</keyword>
<dbReference type="InterPro" id="IPR017871">
    <property type="entry name" value="ABC_transporter-like_CS"/>
</dbReference>
<protein>
    <submittedName>
        <fullName evidence="6">ABC-2 type transport system ATP-binding protein</fullName>
    </submittedName>
</protein>
<evidence type="ECO:0000313" key="6">
    <source>
        <dbReference type="EMBL" id="MDQ0149653.1"/>
    </source>
</evidence>
<feature type="domain" description="ABC transporter" evidence="5">
    <location>
        <begin position="5"/>
        <end position="223"/>
    </location>
</feature>
<evidence type="ECO:0000256" key="4">
    <source>
        <dbReference type="ARBA" id="ARBA00022840"/>
    </source>
</evidence>
<comment type="similarity">
    <text evidence="1">Belongs to the ABC transporter superfamily.</text>
</comment>
<sequence length="291" mass="33038">MENIIEIKNVTKIYKNKNILKNITLKIDRESIYGLIGKNGAGKTTLLKIICGLIKVSSGIVKLDNDLRIGSLIENPGLLPNLTAFDNIKIKCIAYGIDDTHYIEDLLNLIGLKYAKDIKIKQFSLGMKQRLGIALALVGNPDILVLDEPINGLDPQGIVEVRNLLIRLNKEKHMTIIISSHILEELSKIVTDYGIINNGKLMISESKSKLQNRCITKYEILSKEKDTIKKIFFKENIEFNNDTIKIATNENIEKVLDANLKYEYRLKVLKKETLEEVYLRIIGGDHNEKSY</sequence>
<dbReference type="RefSeq" id="WP_307485373.1">
    <property type="nucleotide sequence ID" value="NZ_JAUSUF010000004.1"/>
</dbReference>
<dbReference type="Proteomes" id="UP001228504">
    <property type="component" value="Unassembled WGS sequence"/>
</dbReference>
<evidence type="ECO:0000259" key="5">
    <source>
        <dbReference type="PROSITE" id="PS50893"/>
    </source>
</evidence>
<dbReference type="PROSITE" id="PS00211">
    <property type="entry name" value="ABC_TRANSPORTER_1"/>
    <property type="match status" value="1"/>
</dbReference>
<keyword evidence="4 6" id="KW-0067">ATP-binding</keyword>
<gene>
    <name evidence="6" type="ORF">J2S18_001584</name>
</gene>
<comment type="caution">
    <text evidence="6">The sequence shown here is derived from an EMBL/GenBank/DDBJ whole genome shotgun (WGS) entry which is preliminary data.</text>
</comment>
<dbReference type="PROSITE" id="PS50893">
    <property type="entry name" value="ABC_TRANSPORTER_2"/>
    <property type="match status" value="1"/>
</dbReference>